<dbReference type="InterPro" id="IPR003593">
    <property type="entry name" value="AAA+_ATPase"/>
</dbReference>
<name>A0A336MHV6_CULSO</name>
<dbReference type="AlphaFoldDB" id="A0A336MHV6"/>
<dbReference type="Pfam" id="PF03266">
    <property type="entry name" value="NTPase_1"/>
    <property type="match status" value="1"/>
</dbReference>
<evidence type="ECO:0000256" key="3">
    <source>
        <dbReference type="ARBA" id="ARBA00022840"/>
    </source>
</evidence>
<dbReference type="Gene3D" id="3.40.50.300">
    <property type="entry name" value="P-loop containing nucleotide triphosphate hydrolases"/>
    <property type="match status" value="1"/>
</dbReference>
<evidence type="ECO:0000256" key="1">
    <source>
        <dbReference type="ARBA" id="ARBA00022741"/>
    </source>
</evidence>
<dbReference type="OMA" id="VTAVQNC"/>
<keyword evidence="3" id="KW-0067">ATP-binding</keyword>
<dbReference type="GO" id="GO:0017111">
    <property type="term" value="F:ribonucleoside triphosphate phosphatase activity"/>
    <property type="evidence" value="ECO:0007669"/>
    <property type="project" value="InterPro"/>
</dbReference>
<reference evidence="5" key="1">
    <citation type="submission" date="2018-07" db="EMBL/GenBank/DDBJ databases">
        <authorList>
            <person name="Quirk P.G."/>
            <person name="Krulwich T.A."/>
        </authorList>
    </citation>
    <scope>NUCLEOTIDE SEQUENCE</scope>
</reference>
<dbReference type="GO" id="GO:0005524">
    <property type="term" value="F:ATP binding"/>
    <property type="evidence" value="ECO:0007669"/>
    <property type="project" value="UniProtKB-KW"/>
</dbReference>
<sequence>MYQDHKINKRIQISNNNNMKTILITGMPGSGKTTIVKKLVESLKKNESNEKIIAGFYTEEVRSAHTNSRIGFDICDFNGNKKILARELENDTHKMPKVGKYSVHVKEFEKIALPELRKKNEGLLIVDEIGKMELFSQEFTREIQKIIEALEKSEEVRLVATVPVSTRSKIPLIERLKSVPNVKMFNVTKSNRDALYQDILANVMEIVP</sequence>
<evidence type="ECO:0000259" key="4">
    <source>
        <dbReference type="SMART" id="SM00382"/>
    </source>
</evidence>
<accession>A0A336MHV6</accession>
<dbReference type="NCBIfam" id="NF010248">
    <property type="entry name" value="PRK13695.1"/>
    <property type="match status" value="1"/>
</dbReference>
<keyword evidence="1" id="KW-0547">Nucleotide-binding</keyword>
<feature type="domain" description="AAA+ ATPase" evidence="4">
    <location>
        <begin position="18"/>
        <end position="185"/>
    </location>
</feature>
<dbReference type="PANTHER" id="PTHR43146:SF1">
    <property type="entry name" value="CANCER-RELATED NUCLEOSIDE-TRIPHOSPHATASE"/>
    <property type="match status" value="1"/>
</dbReference>
<dbReference type="VEuPathDB" id="VectorBase:CSON001437"/>
<protein>
    <submittedName>
        <fullName evidence="5">CSON001437 protein</fullName>
    </submittedName>
</protein>
<dbReference type="SUPFAM" id="SSF52540">
    <property type="entry name" value="P-loop containing nucleoside triphosphate hydrolases"/>
    <property type="match status" value="1"/>
</dbReference>
<gene>
    <name evidence="5" type="primary">CSON001437</name>
</gene>
<dbReference type="InterPro" id="IPR027417">
    <property type="entry name" value="P-loop_NTPase"/>
</dbReference>
<organism evidence="5">
    <name type="scientific">Culicoides sonorensis</name>
    <name type="common">Biting midge</name>
    <dbReference type="NCBI Taxonomy" id="179676"/>
    <lineage>
        <taxon>Eukaryota</taxon>
        <taxon>Metazoa</taxon>
        <taxon>Ecdysozoa</taxon>
        <taxon>Arthropoda</taxon>
        <taxon>Hexapoda</taxon>
        <taxon>Insecta</taxon>
        <taxon>Pterygota</taxon>
        <taxon>Neoptera</taxon>
        <taxon>Endopterygota</taxon>
        <taxon>Diptera</taxon>
        <taxon>Nematocera</taxon>
        <taxon>Chironomoidea</taxon>
        <taxon>Ceratopogonidae</taxon>
        <taxon>Ceratopogoninae</taxon>
        <taxon>Culicoides</taxon>
        <taxon>Monoculicoides</taxon>
    </lineage>
</organism>
<evidence type="ECO:0000313" key="5">
    <source>
        <dbReference type="EMBL" id="SSX29540.1"/>
    </source>
</evidence>
<dbReference type="InterPro" id="IPR004948">
    <property type="entry name" value="Nuc-triphosphatase_THEP1"/>
</dbReference>
<dbReference type="EMBL" id="UFQT01001214">
    <property type="protein sequence ID" value="SSX29540.1"/>
    <property type="molecule type" value="Genomic_DNA"/>
</dbReference>
<dbReference type="SMART" id="SM00382">
    <property type="entry name" value="AAA"/>
    <property type="match status" value="1"/>
</dbReference>
<evidence type="ECO:0000256" key="2">
    <source>
        <dbReference type="ARBA" id="ARBA00022801"/>
    </source>
</evidence>
<dbReference type="HAMAP" id="MF_00796">
    <property type="entry name" value="NTPase_1"/>
    <property type="match status" value="1"/>
</dbReference>
<keyword evidence="2" id="KW-0378">Hydrolase</keyword>
<proteinExistence type="inferred from homology"/>
<dbReference type="PANTHER" id="PTHR43146">
    <property type="entry name" value="CANCER-RELATED NUCLEOSIDE-TRIPHOSPHATASE"/>
    <property type="match status" value="1"/>
</dbReference>